<comment type="caution">
    <text evidence="3">The sequence shown here is derived from an EMBL/GenBank/DDBJ whole genome shotgun (WGS) entry which is preliminary data.</text>
</comment>
<dbReference type="Proteomes" id="UP000275348">
    <property type="component" value="Unassembled WGS sequence"/>
</dbReference>
<feature type="region of interest" description="Disordered" evidence="1">
    <location>
        <begin position="29"/>
        <end position="60"/>
    </location>
</feature>
<evidence type="ECO:0008006" key="5">
    <source>
        <dbReference type="Google" id="ProtNLM"/>
    </source>
</evidence>
<keyword evidence="2" id="KW-0732">Signal</keyword>
<protein>
    <recommendedName>
        <fullName evidence="5">Signal peptidase</fullName>
    </recommendedName>
</protein>
<sequence length="92" mass="9814">MNKLILILLGFSLSVSTLKANDLNEGSDDVSFFQTTSNPGTGGGSDGDGDGDGDPMDNDDYAPIDDYYPLLFLGAIGLALYYKKDLQNIVTK</sequence>
<keyword evidence="4" id="KW-1185">Reference proteome</keyword>
<proteinExistence type="predicted"/>
<feature type="signal peptide" evidence="2">
    <location>
        <begin position="1"/>
        <end position="20"/>
    </location>
</feature>
<evidence type="ECO:0000313" key="4">
    <source>
        <dbReference type="Proteomes" id="UP000275348"/>
    </source>
</evidence>
<accession>A0A3L9M3M2</accession>
<dbReference type="AlphaFoldDB" id="A0A3L9M3M2"/>
<evidence type="ECO:0000256" key="2">
    <source>
        <dbReference type="SAM" id="SignalP"/>
    </source>
</evidence>
<gene>
    <name evidence="3" type="ORF">EAH69_11725</name>
</gene>
<name>A0A3L9M3M2_9FLAO</name>
<dbReference type="EMBL" id="RDOJ01000019">
    <property type="protein sequence ID" value="RLZ07113.1"/>
    <property type="molecule type" value="Genomic_DNA"/>
</dbReference>
<organism evidence="3 4">
    <name type="scientific">Faecalibacter macacae</name>
    <dbReference type="NCBI Taxonomy" id="1859289"/>
    <lineage>
        <taxon>Bacteria</taxon>
        <taxon>Pseudomonadati</taxon>
        <taxon>Bacteroidota</taxon>
        <taxon>Flavobacteriia</taxon>
        <taxon>Flavobacteriales</taxon>
        <taxon>Weeksellaceae</taxon>
        <taxon>Faecalibacter</taxon>
    </lineage>
</organism>
<dbReference type="RefSeq" id="WP_121935397.1">
    <property type="nucleotide sequence ID" value="NZ_RDOJ01000019.1"/>
</dbReference>
<evidence type="ECO:0000313" key="3">
    <source>
        <dbReference type="EMBL" id="RLZ07113.1"/>
    </source>
</evidence>
<evidence type="ECO:0000256" key="1">
    <source>
        <dbReference type="SAM" id="MobiDB-lite"/>
    </source>
</evidence>
<feature type="chain" id="PRO_5018138073" description="Signal peptidase" evidence="2">
    <location>
        <begin position="21"/>
        <end position="92"/>
    </location>
</feature>
<reference evidence="3 4" key="1">
    <citation type="submission" date="2018-10" db="EMBL/GenBank/DDBJ databases">
        <authorList>
            <person name="Chen X."/>
        </authorList>
    </citation>
    <scope>NUCLEOTIDE SEQUENCE [LARGE SCALE GENOMIC DNA]</scope>
    <source>
        <strain evidence="3 4">YIM 102668</strain>
    </source>
</reference>
<feature type="compositionally biased region" description="Acidic residues" evidence="1">
    <location>
        <begin position="47"/>
        <end position="60"/>
    </location>
</feature>